<dbReference type="STRING" id="1120980.GCA_000745955_01336"/>
<dbReference type="AlphaFoldDB" id="A0A376BLU9"/>
<organism evidence="1 2">
    <name type="scientific">Alysiella crassa</name>
    <dbReference type="NCBI Taxonomy" id="153491"/>
    <lineage>
        <taxon>Bacteria</taxon>
        <taxon>Pseudomonadati</taxon>
        <taxon>Pseudomonadota</taxon>
        <taxon>Betaproteobacteria</taxon>
        <taxon>Neisseriales</taxon>
        <taxon>Neisseriaceae</taxon>
        <taxon>Alysiella</taxon>
    </lineage>
</organism>
<protein>
    <recommendedName>
        <fullName evidence="3">Lipoprotein</fullName>
    </recommendedName>
</protein>
<reference evidence="1 2" key="1">
    <citation type="submission" date="2018-06" db="EMBL/GenBank/DDBJ databases">
        <authorList>
            <consortium name="Pathogen Informatics"/>
            <person name="Doyle S."/>
        </authorList>
    </citation>
    <scope>NUCLEOTIDE SEQUENCE [LARGE SCALE GENOMIC DNA]</scope>
    <source>
        <strain evidence="1 2">NCTC10283</strain>
    </source>
</reference>
<gene>
    <name evidence="1" type="ORF">NCTC10283_00798</name>
</gene>
<dbReference type="Proteomes" id="UP000254209">
    <property type="component" value="Unassembled WGS sequence"/>
</dbReference>
<evidence type="ECO:0000313" key="1">
    <source>
        <dbReference type="EMBL" id="SSY70689.1"/>
    </source>
</evidence>
<proteinExistence type="predicted"/>
<dbReference type="EMBL" id="UFSO01000002">
    <property type="protein sequence ID" value="SSY70689.1"/>
    <property type="molecule type" value="Genomic_DNA"/>
</dbReference>
<keyword evidence="2" id="KW-1185">Reference proteome</keyword>
<evidence type="ECO:0000313" key="2">
    <source>
        <dbReference type="Proteomes" id="UP000254209"/>
    </source>
</evidence>
<evidence type="ECO:0008006" key="3">
    <source>
        <dbReference type="Google" id="ProtNLM"/>
    </source>
</evidence>
<dbReference type="RefSeq" id="WP_169815848.1">
    <property type="nucleotide sequence ID" value="NZ_CP091519.2"/>
</dbReference>
<dbReference type="PROSITE" id="PS51257">
    <property type="entry name" value="PROKAR_LIPOPROTEIN"/>
    <property type="match status" value="1"/>
</dbReference>
<name>A0A376BLU9_9NEIS</name>
<sequence>MKHTFFLMIVSLGLAACSHNPPKPYGKFFPINGQETVYAAPNSLMNMNNQPLELKHE</sequence>
<accession>A0A376BLU9</accession>